<name>A0A365NZN2_9FLAO</name>
<evidence type="ECO:0000259" key="6">
    <source>
        <dbReference type="PROSITE" id="PS51123"/>
    </source>
</evidence>
<dbReference type="SUPFAM" id="SSF48452">
    <property type="entry name" value="TPR-like"/>
    <property type="match status" value="1"/>
</dbReference>
<feature type="domain" description="OmpA-like" evidence="6">
    <location>
        <begin position="434"/>
        <end position="556"/>
    </location>
</feature>
<keyword evidence="3" id="KW-0998">Cell outer membrane</keyword>
<dbReference type="GO" id="GO:0009279">
    <property type="term" value="C:cell outer membrane"/>
    <property type="evidence" value="ECO:0007669"/>
    <property type="project" value="UniProtKB-SubCell"/>
</dbReference>
<dbReference type="EMBL" id="QLST01000014">
    <property type="protein sequence ID" value="RBA27679.1"/>
    <property type="molecule type" value="Genomic_DNA"/>
</dbReference>
<dbReference type="InterPro" id="IPR011990">
    <property type="entry name" value="TPR-like_helical_dom_sf"/>
</dbReference>
<keyword evidence="5" id="KW-0732">Signal</keyword>
<gene>
    <name evidence="7" type="ORF">DPN68_10815</name>
</gene>
<dbReference type="OrthoDB" id="9809364at2"/>
<dbReference type="CDD" id="cd07185">
    <property type="entry name" value="OmpA_C-like"/>
    <property type="match status" value="1"/>
</dbReference>
<evidence type="ECO:0000256" key="1">
    <source>
        <dbReference type="ARBA" id="ARBA00004442"/>
    </source>
</evidence>
<dbReference type="PANTHER" id="PTHR30329:SF21">
    <property type="entry name" value="LIPOPROTEIN YIAD-RELATED"/>
    <property type="match status" value="1"/>
</dbReference>
<dbReference type="InterPro" id="IPR036737">
    <property type="entry name" value="OmpA-like_sf"/>
</dbReference>
<evidence type="ECO:0000256" key="2">
    <source>
        <dbReference type="ARBA" id="ARBA00023136"/>
    </source>
</evidence>
<feature type="chain" id="PRO_5017083969" description="OmpA-like domain-containing protein" evidence="5">
    <location>
        <begin position="20"/>
        <end position="556"/>
    </location>
</feature>
<evidence type="ECO:0000256" key="5">
    <source>
        <dbReference type="SAM" id="SignalP"/>
    </source>
</evidence>
<dbReference type="Proteomes" id="UP000253319">
    <property type="component" value="Unassembled WGS sequence"/>
</dbReference>
<evidence type="ECO:0000256" key="3">
    <source>
        <dbReference type="ARBA" id="ARBA00023237"/>
    </source>
</evidence>
<proteinExistence type="predicted"/>
<protein>
    <recommendedName>
        <fullName evidence="6">OmpA-like domain-containing protein</fullName>
    </recommendedName>
</protein>
<dbReference type="PROSITE" id="PS51123">
    <property type="entry name" value="OMPA_2"/>
    <property type="match status" value="1"/>
</dbReference>
<dbReference type="SUPFAM" id="SSF82171">
    <property type="entry name" value="DPP6 N-terminal domain-like"/>
    <property type="match status" value="1"/>
</dbReference>
<evidence type="ECO:0000313" key="8">
    <source>
        <dbReference type="Proteomes" id="UP000253319"/>
    </source>
</evidence>
<dbReference type="Gene3D" id="1.25.40.10">
    <property type="entry name" value="Tetratricopeptide repeat domain"/>
    <property type="match status" value="1"/>
</dbReference>
<dbReference type="SUPFAM" id="SSF103088">
    <property type="entry name" value="OmpA-like"/>
    <property type="match status" value="1"/>
</dbReference>
<dbReference type="PANTHER" id="PTHR30329">
    <property type="entry name" value="STATOR ELEMENT OF FLAGELLAR MOTOR COMPLEX"/>
    <property type="match status" value="1"/>
</dbReference>
<keyword evidence="2 4" id="KW-0472">Membrane</keyword>
<dbReference type="Pfam" id="PF00691">
    <property type="entry name" value="OmpA"/>
    <property type="match status" value="1"/>
</dbReference>
<comment type="caution">
    <text evidence="7">The sequence shown here is derived from an EMBL/GenBank/DDBJ whole genome shotgun (WGS) entry which is preliminary data.</text>
</comment>
<keyword evidence="8" id="KW-1185">Reference proteome</keyword>
<reference evidence="7 8" key="1">
    <citation type="submission" date="2018-06" db="EMBL/GenBank/DDBJ databases">
        <title>Flavobacterium tibetense sp. nov., isolated from a wetland YonghuCo on Tibetan Plateau.</title>
        <authorList>
            <person name="Xing P."/>
            <person name="Phurbu D."/>
            <person name="Lu H."/>
        </authorList>
    </citation>
    <scope>NUCLEOTIDE SEQUENCE [LARGE SCALE GENOMIC DNA]</scope>
    <source>
        <strain evidence="7 8">YH5</strain>
    </source>
</reference>
<dbReference type="InterPro" id="IPR006664">
    <property type="entry name" value="OMP_bac"/>
</dbReference>
<dbReference type="Gene3D" id="3.30.1330.60">
    <property type="entry name" value="OmpA-like domain"/>
    <property type="match status" value="1"/>
</dbReference>
<comment type="subcellular location">
    <subcellularLocation>
        <location evidence="1">Cell outer membrane</location>
    </subcellularLocation>
</comment>
<feature type="signal peptide" evidence="5">
    <location>
        <begin position="1"/>
        <end position="19"/>
    </location>
</feature>
<evidence type="ECO:0000256" key="4">
    <source>
        <dbReference type="PROSITE-ProRule" id="PRU00473"/>
    </source>
</evidence>
<dbReference type="RefSeq" id="WP_113989668.1">
    <property type="nucleotide sequence ID" value="NZ_QLST01000014.1"/>
</dbReference>
<sequence length="556" mass="63616">MKKTAIFYLILLPFTCTQAQQKNIVKANTAYENYAFIDAISIYEKVVEKGFGTASIYKKLAESYYANANYSLASKWYELYFSNNTSAIEANTYLRYYQSLKSIGNEKKAIEILEIFAQIYKDDSRAKMFLSNKNFNEKIDLNSNSYEVKNEENLNSELSDFGCSFFNDNVVFSSTRNTKENSKSINKWNNQPYSSLYIQQSNSVKDFNLDNTQKHNISSAVFTKDGQTVYYTKNAVNKTKNAKIGNLKIYAAKYKKGTWSEEKELSFNGNYNCAHPTLDQNEKYLYFVSDMPGTFGLSDIFKVEIVSENTFSNPINLGKSINTEGRETFPFIAENGTLYFSSDGHLGHGGLDIFYGEYNLNNGEYAVYNIGTPINSPFDDFAYCEKTNAKSGYFSSNRPNGKGFDDIYSFTLLQNEVLNENIDDLFQIKIQSGTDLAKLFELEDIYFEKSEWEIADEEIFKLQILLEILEQNPNLKIDIRAHTDSRASEQYNLKLSEKRASATKKWLINNGIDSNRLSSKGLGESQLVNHCSDGISCSEDEHKMNRRSEFIVHMKQ</sequence>
<dbReference type="Pfam" id="PF07676">
    <property type="entry name" value="PD40"/>
    <property type="match status" value="1"/>
</dbReference>
<dbReference type="InterPro" id="IPR006665">
    <property type="entry name" value="OmpA-like"/>
</dbReference>
<dbReference type="AlphaFoldDB" id="A0A365NZN2"/>
<organism evidence="7 8">
    <name type="scientific">Flavobacterium tibetense</name>
    <dbReference type="NCBI Taxonomy" id="2233533"/>
    <lineage>
        <taxon>Bacteria</taxon>
        <taxon>Pseudomonadati</taxon>
        <taxon>Bacteroidota</taxon>
        <taxon>Flavobacteriia</taxon>
        <taxon>Flavobacteriales</taxon>
        <taxon>Flavobacteriaceae</taxon>
        <taxon>Flavobacterium</taxon>
    </lineage>
</organism>
<evidence type="ECO:0000313" key="7">
    <source>
        <dbReference type="EMBL" id="RBA27679.1"/>
    </source>
</evidence>
<dbReference type="InterPro" id="IPR011659">
    <property type="entry name" value="WD40"/>
</dbReference>
<dbReference type="PRINTS" id="PR01021">
    <property type="entry name" value="OMPADOMAIN"/>
</dbReference>
<dbReference type="InterPro" id="IPR050330">
    <property type="entry name" value="Bact_OuterMem_StrucFunc"/>
</dbReference>
<accession>A0A365NZN2</accession>